<dbReference type="PROSITE" id="PS51257">
    <property type="entry name" value="PROKAR_LIPOPROTEIN"/>
    <property type="match status" value="1"/>
</dbReference>
<keyword evidence="1" id="KW-0472">Membrane</keyword>
<accession>A0AB36IMN3</accession>
<comment type="caution">
    <text evidence="2">The sequence shown here is derived from an EMBL/GenBank/DDBJ whole genome shotgun (WGS) entry which is preliminary data.</text>
</comment>
<dbReference type="RefSeq" id="WP_075875919.1">
    <property type="nucleotide sequence ID" value="NZ_MPJJ01000009.1"/>
</dbReference>
<dbReference type="AlphaFoldDB" id="A0AB36IMN3"/>
<evidence type="ECO:0008006" key="4">
    <source>
        <dbReference type="Google" id="ProtNLM"/>
    </source>
</evidence>
<dbReference type="Proteomes" id="UP000242412">
    <property type="component" value="Unassembled WGS sequence"/>
</dbReference>
<evidence type="ECO:0000313" key="3">
    <source>
        <dbReference type="Proteomes" id="UP000242412"/>
    </source>
</evidence>
<name>A0AB36IMN3_HAEPA</name>
<evidence type="ECO:0000256" key="1">
    <source>
        <dbReference type="SAM" id="Phobius"/>
    </source>
</evidence>
<feature type="transmembrane region" description="Helical" evidence="1">
    <location>
        <begin position="182"/>
        <end position="202"/>
    </location>
</feature>
<sequence>MKKFFLLIISILFVVGCTTQEKEISKQTEVIQAFFIANNNIYAVGDLNSYQFSSSKSEDVQYFINFLNSKDMKAFKEARIDRIEKNSEDNKIKAFVFIELDSKKLTKKEIESLFNKRDVYKSSQGNPDLLFGISHGELVKLQNKDEILIKGKLSKPLKTNFIEYKKSTSFDYEGTKEGASMAVVWGGVAILMIPLAIITLPFQAVDSLSK</sequence>
<proteinExistence type="predicted"/>
<keyword evidence="1" id="KW-0812">Transmembrane</keyword>
<evidence type="ECO:0000313" key="2">
    <source>
        <dbReference type="EMBL" id="OLV26327.1"/>
    </source>
</evidence>
<reference evidence="2 3" key="1">
    <citation type="submission" date="2016-11" db="EMBL/GenBank/DDBJ databases">
        <title>Simultaneous identification of Haemophilus influenzae and Haemophilus haemolyticus using TaqMan real-time PCR.</title>
        <authorList>
            <person name="Price E.P."/>
            <person name="Sarovich D.S."/>
            <person name="Harris T.M."/>
            <person name="Spargo J.C."/>
            <person name="Nosworthy E."/>
            <person name="Beissbarth J."/>
            <person name="Chang A.B."/>
            <person name="Smith-Vaughan H.C."/>
        </authorList>
    </citation>
    <scope>NUCLEOTIDE SEQUENCE [LARGE SCALE GENOMIC DNA]</scope>
    <source>
        <strain evidence="2 3">60884 B Hi-2</strain>
    </source>
</reference>
<gene>
    <name evidence="2" type="ORF">BSO15_07705</name>
</gene>
<keyword evidence="1" id="KW-1133">Transmembrane helix</keyword>
<organism evidence="2 3">
    <name type="scientific">Haemophilus parainfluenzae</name>
    <dbReference type="NCBI Taxonomy" id="729"/>
    <lineage>
        <taxon>Bacteria</taxon>
        <taxon>Pseudomonadati</taxon>
        <taxon>Pseudomonadota</taxon>
        <taxon>Gammaproteobacteria</taxon>
        <taxon>Pasteurellales</taxon>
        <taxon>Pasteurellaceae</taxon>
        <taxon>Haemophilus</taxon>
    </lineage>
</organism>
<dbReference type="EMBL" id="MPJJ01000009">
    <property type="protein sequence ID" value="OLV26327.1"/>
    <property type="molecule type" value="Genomic_DNA"/>
</dbReference>
<protein>
    <recommendedName>
        <fullName evidence="4">Lipoprotein</fullName>
    </recommendedName>
</protein>